<dbReference type="PANTHER" id="PTHR46438:SF11">
    <property type="entry name" value="LIPASE-RELATED"/>
    <property type="match status" value="1"/>
</dbReference>
<dbReference type="SUPFAM" id="SSF53474">
    <property type="entry name" value="alpha/beta-Hydrolases"/>
    <property type="match status" value="1"/>
</dbReference>
<comment type="caution">
    <text evidence="2">The sequence shown here is derived from an EMBL/GenBank/DDBJ whole genome shotgun (WGS) entry which is preliminary data.</text>
</comment>
<dbReference type="InterPro" id="IPR000639">
    <property type="entry name" value="Epox_hydrolase-like"/>
</dbReference>
<evidence type="ECO:0000313" key="3">
    <source>
        <dbReference type="Proteomes" id="UP001500689"/>
    </source>
</evidence>
<keyword evidence="3" id="KW-1185">Reference proteome</keyword>
<gene>
    <name evidence="2" type="ORF">GCM10022222_32580</name>
</gene>
<dbReference type="Gene3D" id="3.40.50.1820">
    <property type="entry name" value="alpha/beta hydrolase"/>
    <property type="match status" value="1"/>
</dbReference>
<dbReference type="PRINTS" id="PR00111">
    <property type="entry name" value="ABHYDROLASE"/>
</dbReference>
<protein>
    <recommendedName>
        <fullName evidence="1">AB hydrolase-1 domain-containing protein</fullName>
    </recommendedName>
</protein>
<organism evidence="2 3">
    <name type="scientific">Amycolatopsis ultiminotia</name>
    <dbReference type="NCBI Taxonomy" id="543629"/>
    <lineage>
        <taxon>Bacteria</taxon>
        <taxon>Bacillati</taxon>
        <taxon>Actinomycetota</taxon>
        <taxon>Actinomycetes</taxon>
        <taxon>Pseudonocardiales</taxon>
        <taxon>Pseudonocardiaceae</taxon>
        <taxon>Amycolatopsis</taxon>
    </lineage>
</organism>
<name>A0ABP6W7R8_9PSEU</name>
<dbReference type="Pfam" id="PF00561">
    <property type="entry name" value="Abhydrolase_1"/>
    <property type="match status" value="1"/>
</dbReference>
<feature type="domain" description="AB hydrolase-1" evidence="1">
    <location>
        <begin position="19"/>
        <end position="234"/>
    </location>
</feature>
<dbReference type="EMBL" id="BAAAZN010000006">
    <property type="protein sequence ID" value="GAA3546435.1"/>
    <property type="molecule type" value="Genomic_DNA"/>
</dbReference>
<reference evidence="3" key="1">
    <citation type="journal article" date="2019" name="Int. J. Syst. Evol. Microbiol.">
        <title>The Global Catalogue of Microorganisms (GCM) 10K type strain sequencing project: providing services to taxonomists for standard genome sequencing and annotation.</title>
        <authorList>
            <consortium name="The Broad Institute Genomics Platform"/>
            <consortium name="The Broad Institute Genome Sequencing Center for Infectious Disease"/>
            <person name="Wu L."/>
            <person name="Ma J."/>
        </authorList>
    </citation>
    <scope>NUCLEOTIDE SEQUENCE [LARGE SCALE GENOMIC DNA]</scope>
    <source>
        <strain evidence="3">JCM 16898</strain>
    </source>
</reference>
<sequence>MATTSNGMHYQELGTGERALVLLPGFGCSTEAWAEVAPLLEGYRTILMDLPGHAGSAGAAADGNLHHLGETVVEACREIGLTKFALAGTSLGGAICVRIALDHPAETTAVVGVMPWNAGGTHAGDQVIEGFLSAYGDRETIAAGVLGISRKSEKTTDLPRTMATVTEQMWKGWLGEGAYTSMAEQLPELQVPVCYLIGGKDVVVDQEAQIADIRRIPGGRLVLLADAGHLACYEIPETIAKEINDFLGARPAALS</sequence>
<dbReference type="InterPro" id="IPR029058">
    <property type="entry name" value="AB_hydrolase_fold"/>
</dbReference>
<accession>A0ABP6W7R8</accession>
<dbReference type="PRINTS" id="PR00412">
    <property type="entry name" value="EPOXHYDRLASE"/>
</dbReference>
<proteinExistence type="predicted"/>
<dbReference type="PANTHER" id="PTHR46438">
    <property type="entry name" value="ALPHA/BETA-HYDROLASES SUPERFAMILY PROTEIN"/>
    <property type="match status" value="1"/>
</dbReference>
<dbReference type="InterPro" id="IPR000073">
    <property type="entry name" value="AB_hydrolase_1"/>
</dbReference>
<dbReference type="Proteomes" id="UP001500689">
    <property type="component" value="Unassembled WGS sequence"/>
</dbReference>
<evidence type="ECO:0000259" key="1">
    <source>
        <dbReference type="Pfam" id="PF00561"/>
    </source>
</evidence>
<evidence type="ECO:0000313" key="2">
    <source>
        <dbReference type="EMBL" id="GAA3546435.1"/>
    </source>
</evidence>
<dbReference type="RefSeq" id="WP_344860493.1">
    <property type="nucleotide sequence ID" value="NZ_BAAAZN010000006.1"/>
</dbReference>